<accession>F3QYM8</accession>
<keyword evidence="2" id="KW-1185">Reference proteome</keyword>
<proteinExistence type="predicted"/>
<dbReference type="Proteomes" id="UP000005546">
    <property type="component" value="Unassembled WGS sequence"/>
</dbReference>
<name>F3QYM8_9BACT</name>
<dbReference type="STRING" id="762982.HMPREF9442_03322"/>
<reference evidence="1 2" key="1">
    <citation type="submission" date="2011-02" db="EMBL/GenBank/DDBJ databases">
        <authorList>
            <person name="Weinstock G."/>
            <person name="Sodergren E."/>
            <person name="Clifton S."/>
            <person name="Fulton L."/>
            <person name="Fulton B."/>
            <person name="Courtney L."/>
            <person name="Fronick C."/>
            <person name="Harrison M."/>
            <person name="Strong C."/>
            <person name="Farmer C."/>
            <person name="Delahaunty K."/>
            <person name="Markovic C."/>
            <person name="Hall O."/>
            <person name="Minx P."/>
            <person name="Tomlinson C."/>
            <person name="Mitreva M."/>
            <person name="Hou S."/>
            <person name="Chen J."/>
            <person name="Wollam A."/>
            <person name="Pepin K.H."/>
            <person name="Johnson M."/>
            <person name="Bhonagiri V."/>
            <person name="Zhang X."/>
            <person name="Suruliraj S."/>
            <person name="Warren W."/>
            <person name="Chinwalla A."/>
            <person name="Mardis E.R."/>
            <person name="Wilson R.K."/>
        </authorList>
    </citation>
    <scope>NUCLEOTIDE SEQUENCE [LARGE SCALE GENOMIC DNA]</scope>
    <source>
        <strain evidence="1 2">YIT 11841</strain>
    </source>
</reference>
<evidence type="ECO:0000313" key="1">
    <source>
        <dbReference type="EMBL" id="EGG50297.1"/>
    </source>
</evidence>
<gene>
    <name evidence="1" type="ORF">HMPREF9442_03322</name>
</gene>
<comment type="caution">
    <text evidence="1">The sequence shown here is derived from an EMBL/GenBank/DDBJ whole genome shotgun (WGS) entry which is preliminary data.</text>
</comment>
<dbReference type="HOGENOM" id="CLU_3255386_0_0_10"/>
<organism evidence="1 2">
    <name type="scientific">Paraprevotella xylaniphila YIT 11841</name>
    <dbReference type="NCBI Taxonomy" id="762982"/>
    <lineage>
        <taxon>Bacteria</taxon>
        <taxon>Pseudomonadati</taxon>
        <taxon>Bacteroidota</taxon>
        <taxon>Bacteroidia</taxon>
        <taxon>Bacteroidales</taxon>
        <taxon>Prevotellaceae</taxon>
        <taxon>Paraprevotella</taxon>
    </lineage>
</organism>
<sequence length="42" mass="4736">MKAVVPIRKTVQNKPSEITRQRILTDCKTDGKLSGKLLKARL</sequence>
<dbReference type="AlphaFoldDB" id="F3QYM8"/>
<protein>
    <submittedName>
        <fullName evidence="1">Uncharacterized protein</fullName>
    </submittedName>
</protein>
<evidence type="ECO:0000313" key="2">
    <source>
        <dbReference type="Proteomes" id="UP000005546"/>
    </source>
</evidence>
<dbReference type="EMBL" id="AFBR01000094">
    <property type="protein sequence ID" value="EGG50297.1"/>
    <property type="molecule type" value="Genomic_DNA"/>
</dbReference>